<keyword evidence="4" id="KW-1185">Reference proteome</keyword>
<evidence type="ECO:0000256" key="2">
    <source>
        <dbReference type="SAM" id="Phobius"/>
    </source>
</evidence>
<keyword evidence="2" id="KW-0472">Membrane</keyword>
<feature type="region of interest" description="Disordered" evidence="1">
    <location>
        <begin position="912"/>
        <end position="932"/>
    </location>
</feature>
<dbReference type="OrthoDB" id="540698at2759"/>
<sequence>MRRNFWREGRVSFKSFRSDFDIRSHAETVVQALSTRRVYLMRYVRAAIFVLNIRTLFMCALACVIVYLCESSHMDLRFRQDFSIISVGTIFPLVFAIQQAFTRREDALKEMAFLKAQLMGIYFCNRDWDISDGLLIRANLGNDSSEHALRCQQLILKFLNTLKQWLVSNTVYESESERRSLEARGWLPALMRGESQGLHLDAKRSASFTQRVTDSERADTQKQLYYQCYHYLSQLNVLNETLTAKANYPKAGEGGMSRLAQYIAKSTEALEKLRYLREYRTPFMLRYVSFILILVSLFLMSPYFAFMCVDSKWEQDHTGSCPAGYVTACLYVVVVCTLYGVQVALENPFDGEGMDDVYFDLPREFEETMQRYSRSGNFHKASAGTIVGNSVYVLGSSGIPPTGYSNYPGGLTGIGSGPATDFHHVTATMSVGGASHAMGQQGPPALSPANTLAVRPSMDTTPPPHLALLHGHQASLRRNAMVQQAAAAAGAVPHGGGGEGHAAGTRATGSGQQQAAAAADMGGSRHPHTAPFANGDARAFDKHSDAVGTGGDGSSVCGDGGSGYPAPHPAGPPPPVLLTNATFAGARCPQPTAPIARPQEQQASRLGPPSALIVPNGHAGPGYIGTAAAGGGGTAASSGISPFCEPGFQSIFLTAGKLEQQQQQQLATPSANAAALSRAAGDRRPGSSAATVAAAEHIASPPFQRPSLGLPVGADSSTQGLPRAPFQRPSLGLPVGADSSTQGLPRAPFQRPSLGVPVGAATVGLTDPHTLLVAGGSGPGIIMQLSGNSPAGASSGNASGAGHGGGRYRMQQHSARTLAGARTQQLLPGGSPVSTVPGTPLVPRGSHGTSLTGMHGVNSRTSLGGAVLFAMDQEGGAMGPAMIVPSMPRGDADSPTAQDAIEAALARGLLGNLHVSSGPHPDYGTPHHSPPM</sequence>
<gene>
    <name evidence="3" type="ORF">HXX76_007469</name>
</gene>
<accession>A0A835SY02</accession>
<keyword evidence="2" id="KW-0812">Transmembrane</keyword>
<feature type="region of interest" description="Disordered" evidence="1">
    <location>
        <begin position="546"/>
        <end position="569"/>
    </location>
</feature>
<protein>
    <submittedName>
        <fullName evidence="3">Uncharacterized protein</fullName>
    </submittedName>
</protein>
<comment type="caution">
    <text evidence="3">The sequence shown here is derived from an EMBL/GenBank/DDBJ whole genome shotgun (WGS) entry which is preliminary data.</text>
</comment>
<evidence type="ECO:0000313" key="4">
    <source>
        <dbReference type="Proteomes" id="UP000650467"/>
    </source>
</evidence>
<feature type="compositionally biased region" description="Low complexity" evidence="1">
    <location>
        <begin position="502"/>
        <end position="519"/>
    </location>
</feature>
<dbReference type="PANTHER" id="PTHR36970">
    <property type="entry name" value="UNNAMED PRODUCT"/>
    <property type="match status" value="1"/>
</dbReference>
<feature type="region of interest" description="Disordered" evidence="1">
    <location>
        <begin position="488"/>
        <end position="531"/>
    </location>
</feature>
<dbReference type="AlphaFoldDB" id="A0A835SY02"/>
<organism evidence="3 4">
    <name type="scientific">Chlamydomonas incerta</name>
    <dbReference type="NCBI Taxonomy" id="51695"/>
    <lineage>
        <taxon>Eukaryota</taxon>
        <taxon>Viridiplantae</taxon>
        <taxon>Chlorophyta</taxon>
        <taxon>core chlorophytes</taxon>
        <taxon>Chlorophyceae</taxon>
        <taxon>CS clade</taxon>
        <taxon>Chlamydomonadales</taxon>
        <taxon>Chlamydomonadaceae</taxon>
        <taxon>Chlamydomonas</taxon>
    </lineage>
</organism>
<dbReference type="EMBL" id="JAEHOC010000015">
    <property type="protein sequence ID" value="KAG2435397.1"/>
    <property type="molecule type" value="Genomic_DNA"/>
</dbReference>
<feature type="compositionally biased region" description="Low complexity" evidence="1">
    <location>
        <begin position="663"/>
        <end position="679"/>
    </location>
</feature>
<feature type="transmembrane region" description="Helical" evidence="2">
    <location>
        <begin position="46"/>
        <end position="67"/>
    </location>
</feature>
<dbReference type="Proteomes" id="UP000650467">
    <property type="component" value="Unassembled WGS sequence"/>
</dbReference>
<evidence type="ECO:0000256" key="1">
    <source>
        <dbReference type="SAM" id="MobiDB-lite"/>
    </source>
</evidence>
<feature type="region of interest" description="Disordered" evidence="1">
    <location>
        <begin position="663"/>
        <end position="751"/>
    </location>
</feature>
<name>A0A835SY02_CHLIN</name>
<proteinExistence type="predicted"/>
<dbReference type="PANTHER" id="PTHR36970:SF1">
    <property type="entry name" value="BESTROPHIN HOMOLOG"/>
    <property type="match status" value="1"/>
</dbReference>
<keyword evidence="2" id="KW-1133">Transmembrane helix</keyword>
<feature type="transmembrane region" description="Helical" evidence="2">
    <location>
        <begin position="284"/>
        <end position="305"/>
    </location>
</feature>
<reference evidence="3" key="1">
    <citation type="journal article" date="2020" name="bioRxiv">
        <title>Comparative genomics of Chlamydomonas.</title>
        <authorList>
            <person name="Craig R.J."/>
            <person name="Hasan A.R."/>
            <person name="Ness R.W."/>
            <person name="Keightley P.D."/>
        </authorList>
    </citation>
    <scope>NUCLEOTIDE SEQUENCE</scope>
    <source>
        <strain evidence="3">SAG 7.73</strain>
    </source>
</reference>
<feature type="transmembrane region" description="Helical" evidence="2">
    <location>
        <begin position="325"/>
        <end position="345"/>
    </location>
</feature>
<feature type="compositionally biased region" description="Gly residues" evidence="1">
    <location>
        <begin position="548"/>
        <end position="563"/>
    </location>
</feature>
<evidence type="ECO:0000313" key="3">
    <source>
        <dbReference type="EMBL" id="KAG2435397.1"/>
    </source>
</evidence>